<dbReference type="PIRSF" id="PIRSF000124">
    <property type="entry name" value="UDPglc_GDPman_dh"/>
    <property type="match status" value="1"/>
</dbReference>
<dbReference type="InterPro" id="IPR008927">
    <property type="entry name" value="6-PGluconate_DH-like_C_sf"/>
</dbReference>
<evidence type="ECO:0000259" key="13">
    <source>
        <dbReference type="SMART" id="SM00984"/>
    </source>
</evidence>
<evidence type="ECO:0000256" key="3">
    <source>
        <dbReference type="ARBA" id="ARBA00012954"/>
    </source>
</evidence>
<dbReference type="SUPFAM" id="SSF48179">
    <property type="entry name" value="6-phosphogluconate dehydrogenase C-terminal domain-like"/>
    <property type="match status" value="1"/>
</dbReference>
<dbReference type="GO" id="GO:0051287">
    <property type="term" value="F:NAD binding"/>
    <property type="evidence" value="ECO:0007669"/>
    <property type="project" value="InterPro"/>
</dbReference>
<feature type="active site" description="Nucleophile" evidence="9">
    <location>
        <position position="266"/>
    </location>
</feature>
<feature type="binding site" evidence="11">
    <location>
        <position position="334"/>
    </location>
    <ligand>
        <name>NAD(+)</name>
        <dbReference type="ChEBI" id="CHEBI:57540"/>
    </ligand>
</feature>
<dbReference type="GO" id="GO:0000271">
    <property type="term" value="P:polysaccharide biosynthetic process"/>
    <property type="evidence" value="ECO:0007669"/>
    <property type="project" value="InterPro"/>
</dbReference>
<comment type="pathway">
    <text evidence="1">Nucleotide-sugar biosynthesis; UDP-alpha-D-glucuronate biosynthesis; UDP-alpha-D-glucuronate from UDP-alpha-D-glucose: step 1/1.</text>
</comment>
<dbReference type="PANTHER" id="PTHR43750">
    <property type="entry name" value="UDP-GLUCOSE 6-DEHYDROGENASE TUAD"/>
    <property type="match status" value="1"/>
</dbReference>
<keyword evidence="6 8" id="KW-0520">NAD</keyword>
<feature type="binding site" evidence="11">
    <location>
        <position position="158"/>
    </location>
    <ligand>
        <name>NAD(+)</name>
        <dbReference type="ChEBI" id="CHEBI:57540"/>
    </ligand>
</feature>
<dbReference type="UniPathway" id="UPA00038">
    <property type="reaction ID" value="UER00491"/>
</dbReference>
<dbReference type="PANTHER" id="PTHR43750:SF3">
    <property type="entry name" value="UDP-GLUCOSE 6-DEHYDROGENASE TUAD"/>
    <property type="match status" value="1"/>
</dbReference>
<keyword evidence="15" id="KW-1185">Reference proteome</keyword>
<feature type="region of interest" description="Disordered" evidence="12">
    <location>
        <begin position="441"/>
        <end position="466"/>
    </location>
</feature>
<dbReference type="InterPro" id="IPR014027">
    <property type="entry name" value="UDP-Glc/GDP-Man_DH_C"/>
</dbReference>
<dbReference type="InterPro" id="IPR028357">
    <property type="entry name" value="UDPglc_DH_bac"/>
</dbReference>
<dbReference type="EMBL" id="CP022987">
    <property type="protein sequence ID" value="QAA93332.1"/>
    <property type="molecule type" value="Genomic_DNA"/>
</dbReference>
<dbReference type="NCBIfam" id="TIGR03026">
    <property type="entry name" value="NDP-sugDHase"/>
    <property type="match status" value="1"/>
</dbReference>
<dbReference type="SUPFAM" id="SSF52413">
    <property type="entry name" value="UDP-glucose/GDP-mannose dehydrogenase C-terminal domain"/>
    <property type="match status" value="1"/>
</dbReference>
<feature type="binding site" evidence="10">
    <location>
        <begin position="155"/>
        <end position="158"/>
    </location>
    <ligand>
        <name>substrate</name>
    </ligand>
</feature>
<feature type="binding site" evidence="11">
    <location>
        <position position="121"/>
    </location>
    <ligand>
        <name>NAD(+)</name>
        <dbReference type="ChEBI" id="CHEBI:57540"/>
    </ligand>
</feature>
<feature type="binding site" evidence="10">
    <location>
        <position position="210"/>
    </location>
    <ligand>
        <name>substrate</name>
    </ligand>
</feature>
<dbReference type="SUPFAM" id="SSF51735">
    <property type="entry name" value="NAD(P)-binding Rossmann-fold domains"/>
    <property type="match status" value="1"/>
</dbReference>
<dbReference type="Gene3D" id="3.40.50.720">
    <property type="entry name" value="NAD(P)-binding Rossmann-like Domain"/>
    <property type="match status" value="2"/>
</dbReference>
<keyword evidence="5 8" id="KW-0560">Oxidoreductase</keyword>
<feature type="binding site" evidence="11">
    <location>
        <position position="269"/>
    </location>
    <ligand>
        <name>NAD(+)</name>
        <dbReference type="ChEBI" id="CHEBI:57540"/>
    </ligand>
</feature>
<evidence type="ECO:0000256" key="1">
    <source>
        <dbReference type="ARBA" id="ARBA00004701"/>
    </source>
</evidence>
<dbReference type="GO" id="GO:0006065">
    <property type="term" value="P:UDP-glucuronate biosynthetic process"/>
    <property type="evidence" value="ECO:0007669"/>
    <property type="project" value="UniProtKB-UniPathway"/>
</dbReference>
<evidence type="ECO:0000256" key="8">
    <source>
        <dbReference type="PIRNR" id="PIRNR000124"/>
    </source>
</evidence>
<feature type="binding site" evidence="10">
    <location>
        <position position="263"/>
    </location>
    <ligand>
        <name>substrate</name>
    </ligand>
</feature>
<dbReference type="Gene3D" id="1.20.5.100">
    <property type="entry name" value="Cytochrome c1, transmembrane anchor, C-terminal"/>
    <property type="match status" value="1"/>
</dbReference>
<comment type="similarity">
    <text evidence="2 8">Belongs to the UDP-glucose/GDP-mannose dehydrogenase family.</text>
</comment>
<feature type="binding site" evidence="10">
    <location>
        <position position="327"/>
    </location>
    <ligand>
        <name>substrate</name>
    </ligand>
</feature>
<dbReference type="InterPro" id="IPR036220">
    <property type="entry name" value="UDP-Glc/GDP-Man_DH_C_sf"/>
</dbReference>
<evidence type="ECO:0000313" key="15">
    <source>
        <dbReference type="Proteomes" id="UP000283474"/>
    </source>
</evidence>
<evidence type="ECO:0000256" key="9">
    <source>
        <dbReference type="PIRSR" id="PIRSR500134-1"/>
    </source>
</evidence>
<gene>
    <name evidence="14" type="ORF">CKA81_05400</name>
</gene>
<feature type="binding site" evidence="11">
    <location>
        <position position="35"/>
    </location>
    <ligand>
        <name>NAD(+)</name>
        <dbReference type="ChEBI" id="CHEBI:57540"/>
    </ligand>
</feature>
<dbReference type="InterPro" id="IPR014026">
    <property type="entry name" value="UDP-Glc/GDP-Man_DH_dimer"/>
</dbReference>
<sequence>MKLAIVGTGYVGLVTAACLAKAGNEVTCIDNNVSKLARIAAGQLPFHEPQLPCLVNEGRAAGRLRFTGSLRDGVQDASIIFLSIGTPSAADGCADTSSLLACVSSLAEMLDHDCLVVVKSTAPVGTCDTLQEIFRSKLRARGTGLHIEVACNPEFLAEGSAVHDFLEPARIVIGTASAQARAMLRQLYTPFDADGKRTLAMELRSAEFAKYACNAMLAARVSMVNELAAIAAQMGADMDAVSSVLRTDPRIGGRYLQPGVGYGGSCLPKDLRALIRMAQDRQEPATLLRSVELVNQRQVRLLFDAIRQYVGDDLGHCRIAVWGLAFKPDTDDIREAPSLILIRMLLDAGAQVSAYDPVANKPVRRVIHDAALNLSDDAYAACDGSDALVVITEWDEFRSPDFSRLTRCLASPAVFDARNLYRREQLAAFGLRHYRIGQAGKAPRQAVPTPYAASPEPSELRHNGGY</sequence>
<dbReference type="InterPro" id="IPR017476">
    <property type="entry name" value="UDP-Glc/GDP-Man"/>
</dbReference>
<dbReference type="Pfam" id="PF03721">
    <property type="entry name" value="UDPG_MGDP_dh_N"/>
    <property type="match status" value="1"/>
</dbReference>
<dbReference type="PRINTS" id="PR00411">
    <property type="entry name" value="PNDRDTASEI"/>
</dbReference>
<dbReference type="Pfam" id="PF00984">
    <property type="entry name" value="UDPG_MGDP_dh"/>
    <property type="match status" value="1"/>
</dbReference>
<dbReference type="AlphaFoldDB" id="A0A410GAJ2"/>
<dbReference type="KEGG" id="pus:CKA81_05400"/>
<evidence type="ECO:0000256" key="4">
    <source>
        <dbReference type="ARBA" id="ARBA00015132"/>
    </source>
</evidence>
<reference evidence="14 15" key="1">
    <citation type="submission" date="2017-08" db="EMBL/GenBank/DDBJ databases">
        <authorList>
            <person name="Park S.-J."/>
            <person name="Kim H."/>
        </authorList>
    </citation>
    <scope>NUCLEOTIDE SEQUENCE [LARGE SCALE GENOMIC DNA]</scope>
    <source>
        <strain evidence="15">ye3</strain>
    </source>
</reference>
<name>A0A410GAJ2_9BURK</name>
<feature type="domain" description="UDP-glucose/GDP-mannose dehydrogenase C-terminal" evidence="13">
    <location>
        <begin position="320"/>
        <end position="423"/>
    </location>
</feature>
<evidence type="ECO:0000256" key="12">
    <source>
        <dbReference type="SAM" id="MobiDB-lite"/>
    </source>
</evidence>
<dbReference type="InterPro" id="IPR001732">
    <property type="entry name" value="UDP-Glc/GDP-Man_DH_N"/>
</dbReference>
<feature type="binding site" evidence="11">
    <location>
        <position position="86"/>
    </location>
    <ligand>
        <name>NAD(+)</name>
        <dbReference type="ChEBI" id="CHEBI:57540"/>
    </ligand>
</feature>
<proteinExistence type="inferred from homology"/>
<dbReference type="OrthoDB" id="9803238at2"/>
<dbReference type="PROSITE" id="PS51257">
    <property type="entry name" value="PROKAR_LIPOPROTEIN"/>
    <property type="match status" value="1"/>
</dbReference>
<feature type="binding site" evidence="11">
    <location>
        <position position="30"/>
    </location>
    <ligand>
        <name>NAD(+)</name>
        <dbReference type="ChEBI" id="CHEBI:57540"/>
    </ligand>
</feature>
<dbReference type="PIRSF" id="PIRSF500134">
    <property type="entry name" value="UDPglc_DH_bac"/>
    <property type="match status" value="1"/>
</dbReference>
<dbReference type="EC" id="1.1.1.22" evidence="3 8"/>
<evidence type="ECO:0000256" key="2">
    <source>
        <dbReference type="ARBA" id="ARBA00006601"/>
    </source>
</evidence>
<protein>
    <recommendedName>
        <fullName evidence="4 8">UDP-glucose 6-dehydrogenase</fullName>
        <ecNumber evidence="3 8">1.1.1.22</ecNumber>
    </recommendedName>
</protein>
<dbReference type="InterPro" id="IPR036291">
    <property type="entry name" value="NAD(P)-bd_dom_sf"/>
</dbReference>
<feature type="binding site" evidence="10">
    <location>
        <begin position="255"/>
        <end position="259"/>
    </location>
    <ligand>
        <name>substrate</name>
    </ligand>
</feature>
<dbReference type="SMART" id="SM00984">
    <property type="entry name" value="UDPG_MGDP_dh_C"/>
    <property type="match status" value="1"/>
</dbReference>
<evidence type="ECO:0000313" key="14">
    <source>
        <dbReference type="EMBL" id="QAA93332.1"/>
    </source>
</evidence>
<dbReference type="Pfam" id="PF03720">
    <property type="entry name" value="UDPG_MGDP_dh_C"/>
    <property type="match status" value="1"/>
</dbReference>
<organism evidence="14 15">
    <name type="scientific">Pollutimonas thiosulfatoxidans</name>
    <dbReference type="NCBI Taxonomy" id="2028345"/>
    <lineage>
        <taxon>Bacteria</taxon>
        <taxon>Pseudomonadati</taxon>
        <taxon>Pseudomonadota</taxon>
        <taxon>Betaproteobacteria</taxon>
        <taxon>Burkholderiales</taxon>
        <taxon>Alcaligenaceae</taxon>
        <taxon>Pollutimonas</taxon>
    </lineage>
</organism>
<evidence type="ECO:0000256" key="6">
    <source>
        <dbReference type="ARBA" id="ARBA00023027"/>
    </source>
</evidence>
<dbReference type="Proteomes" id="UP000283474">
    <property type="component" value="Chromosome"/>
</dbReference>
<evidence type="ECO:0000256" key="7">
    <source>
        <dbReference type="ARBA" id="ARBA00047473"/>
    </source>
</evidence>
<evidence type="ECO:0000256" key="5">
    <source>
        <dbReference type="ARBA" id="ARBA00023002"/>
    </source>
</evidence>
<evidence type="ECO:0000256" key="11">
    <source>
        <dbReference type="PIRSR" id="PIRSR500134-3"/>
    </source>
</evidence>
<dbReference type="RefSeq" id="WP_128354375.1">
    <property type="nucleotide sequence ID" value="NZ_CP022987.1"/>
</dbReference>
<comment type="catalytic activity">
    <reaction evidence="7 8">
        <text>UDP-alpha-D-glucose + 2 NAD(+) + H2O = UDP-alpha-D-glucuronate + 2 NADH + 3 H(+)</text>
        <dbReference type="Rhea" id="RHEA:23596"/>
        <dbReference type="ChEBI" id="CHEBI:15377"/>
        <dbReference type="ChEBI" id="CHEBI:15378"/>
        <dbReference type="ChEBI" id="CHEBI:57540"/>
        <dbReference type="ChEBI" id="CHEBI:57945"/>
        <dbReference type="ChEBI" id="CHEBI:58052"/>
        <dbReference type="ChEBI" id="CHEBI:58885"/>
        <dbReference type="EC" id="1.1.1.22"/>
    </reaction>
</comment>
<evidence type="ECO:0000256" key="10">
    <source>
        <dbReference type="PIRSR" id="PIRSR500134-2"/>
    </source>
</evidence>
<dbReference type="GO" id="GO:0003979">
    <property type="term" value="F:UDP-glucose 6-dehydrogenase activity"/>
    <property type="evidence" value="ECO:0007669"/>
    <property type="project" value="UniProtKB-EC"/>
</dbReference>
<accession>A0A410GAJ2</accession>